<comment type="similarity">
    <text evidence="1">Belongs to the DegT/DnrJ/EryC1 family.</text>
</comment>
<dbReference type="InterPro" id="IPR015422">
    <property type="entry name" value="PyrdxlP-dep_Trfase_small"/>
</dbReference>
<dbReference type="Proteomes" id="UP000621540">
    <property type="component" value="Unassembled WGS sequence"/>
</dbReference>
<dbReference type="InterPro" id="IPR015424">
    <property type="entry name" value="PyrdxlP-dep_Trfase"/>
</dbReference>
<dbReference type="GO" id="GO:0008483">
    <property type="term" value="F:transaminase activity"/>
    <property type="evidence" value="ECO:0007669"/>
    <property type="project" value="UniProtKB-KW"/>
</dbReference>
<dbReference type="PANTHER" id="PTHR30244:SF30">
    <property type="entry name" value="BLR5990 PROTEIN"/>
    <property type="match status" value="1"/>
</dbReference>
<dbReference type="PIRSF" id="PIRSF000390">
    <property type="entry name" value="PLP_StrS"/>
    <property type="match status" value="1"/>
</dbReference>
<dbReference type="SUPFAM" id="SSF53383">
    <property type="entry name" value="PLP-dependent transferases"/>
    <property type="match status" value="1"/>
</dbReference>
<organism evidence="2 3">
    <name type="scientific">Roseburia yibonii</name>
    <dbReference type="NCBI Taxonomy" id="2763063"/>
    <lineage>
        <taxon>Bacteria</taxon>
        <taxon>Bacillati</taxon>
        <taxon>Bacillota</taxon>
        <taxon>Clostridia</taxon>
        <taxon>Lachnospirales</taxon>
        <taxon>Lachnospiraceae</taxon>
        <taxon>Roseburia</taxon>
    </lineage>
</organism>
<keyword evidence="2" id="KW-0032">Aminotransferase</keyword>
<evidence type="ECO:0000313" key="2">
    <source>
        <dbReference type="EMBL" id="MBC5753634.1"/>
    </source>
</evidence>
<dbReference type="CDD" id="cd00616">
    <property type="entry name" value="AHBA_syn"/>
    <property type="match status" value="1"/>
</dbReference>
<proteinExistence type="inferred from homology"/>
<dbReference type="NCBIfam" id="TIGR04181">
    <property type="entry name" value="NHT_00031"/>
    <property type="match status" value="1"/>
</dbReference>
<reference evidence="2 3" key="1">
    <citation type="submission" date="2020-08" db="EMBL/GenBank/DDBJ databases">
        <title>Genome public.</title>
        <authorList>
            <person name="Liu C."/>
            <person name="Sun Q."/>
        </authorList>
    </citation>
    <scope>NUCLEOTIDE SEQUENCE [LARGE SCALE GENOMIC DNA]</scope>
    <source>
        <strain evidence="2 3">BX0805</strain>
    </source>
</reference>
<evidence type="ECO:0000313" key="3">
    <source>
        <dbReference type="Proteomes" id="UP000621540"/>
    </source>
</evidence>
<dbReference type="Gene3D" id="3.40.640.10">
    <property type="entry name" value="Type I PLP-dependent aspartate aminotransferase-like (Major domain)"/>
    <property type="match status" value="1"/>
</dbReference>
<keyword evidence="3" id="KW-1185">Reference proteome</keyword>
<dbReference type="Gene3D" id="3.90.1150.10">
    <property type="entry name" value="Aspartate Aminotransferase, domain 1"/>
    <property type="match status" value="1"/>
</dbReference>
<dbReference type="RefSeq" id="WP_022516219.1">
    <property type="nucleotide sequence ID" value="NZ_JACOQH010000003.1"/>
</dbReference>
<dbReference type="InterPro" id="IPR026385">
    <property type="entry name" value="LegC-like"/>
</dbReference>
<comment type="caution">
    <text evidence="2">The sequence shown here is derived from an EMBL/GenBank/DDBJ whole genome shotgun (WGS) entry which is preliminary data.</text>
</comment>
<keyword evidence="2" id="KW-0808">Transferase</keyword>
<dbReference type="PANTHER" id="PTHR30244">
    <property type="entry name" value="TRANSAMINASE"/>
    <property type="match status" value="1"/>
</dbReference>
<keyword evidence="1" id="KW-0663">Pyridoxal phosphate</keyword>
<dbReference type="EMBL" id="JACOQH010000003">
    <property type="protein sequence ID" value="MBC5753634.1"/>
    <property type="molecule type" value="Genomic_DNA"/>
</dbReference>
<accession>A0ABR7IA40</accession>
<dbReference type="InterPro" id="IPR000653">
    <property type="entry name" value="DegT/StrS_aminotransferase"/>
</dbReference>
<dbReference type="InterPro" id="IPR015421">
    <property type="entry name" value="PyrdxlP-dep_Trfase_major"/>
</dbReference>
<dbReference type="Pfam" id="PF01041">
    <property type="entry name" value="DegT_DnrJ_EryC1"/>
    <property type="match status" value="1"/>
</dbReference>
<protein>
    <submittedName>
        <fullName evidence="2">LegC family aminotransferase</fullName>
    </submittedName>
</protein>
<evidence type="ECO:0000256" key="1">
    <source>
        <dbReference type="RuleBase" id="RU004508"/>
    </source>
</evidence>
<name>A0ABR7IA40_9FIRM</name>
<gene>
    <name evidence="2" type="ORF">H8Z76_06250</name>
</gene>
<sequence length="394" mass="44071">MGKFVPLSIPNFEGNEEKYVLDAVHQGWVSTGGAYITQLEEKMAEFLNVPMTVACQSGTAALHLALMECGVQPGDCVIVPTVTFIAAVNPVKYQFASPVFMDCDDSLCMDPEKLRLFCETECEKKADGLYRKADGSKVKAIVVVHVFGNLADMERIMQIADQYGLKVIEDATEALGSKFTEGKYAGQYAGTIGDFGAYSFNGNKIITTGGGGALTAKDLNAAKHAKYISTQAKDDVHYYIHNEVGYNYRMTNLQGALGVAQMEELPEFIERKQKNYSVYRELLQDSKTGYLLPFREGTESNKWFYSYVLDRNVVKAELRDIITELEKEGVQTRAIWGLIHEQKPYVDCTAFQIKKAKEYSRRVINLPCSTNLKEEDIVFVVQVLQRVLEKLSQA</sequence>